<feature type="region of interest" description="Disordered" evidence="1">
    <location>
        <begin position="84"/>
        <end position="103"/>
    </location>
</feature>
<dbReference type="Proteomes" id="UP000234382">
    <property type="component" value="Unassembled WGS sequence"/>
</dbReference>
<evidence type="ECO:0000256" key="1">
    <source>
        <dbReference type="SAM" id="MobiDB-lite"/>
    </source>
</evidence>
<accession>A0A2H1HUD2</accession>
<organism evidence="2 3">
    <name type="scientific">Brevibacterium iodinum ATCC 49514</name>
    <dbReference type="NCBI Taxonomy" id="1255616"/>
    <lineage>
        <taxon>Bacteria</taxon>
        <taxon>Bacillati</taxon>
        <taxon>Actinomycetota</taxon>
        <taxon>Actinomycetes</taxon>
        <taxon>Micrococcales</taxon>
        <taxon>Brevibacteriaceae</taxon>
        <taxon>Brevibacterium</taxon>
    </lineage>
</organism>
<reference evidence="3" key="1">
    <citation type="submission" date="2017-03" db="EMBL/GenBank/DDBJ databases">
        <authorList>
            <person name="Monnet C."/>
        </authorList>
    </citation>
    <scope>NUCLEOTIDE SEQUENCE [LARGE SCALE GENOMIC DNA]</scope>
    <source>
        <strain evidence="3">ATCC 49514</strain>
    </source>
</reference>
<feature type="compositionally biased region" description="Basic and acidic residues" evidence="1">
    <location>
        <begin position="86"/>
        <end position="97"/>
    </location>
</feature>
<proteinExistence type="predicted"/>
<evidence type="ECO:0000313" key="3">
    <source>
        <dbReference type="Proteomes" id="UP000234382"/>
    </source>
</evidence>
<keyword evidence="3" id="KW-1185">Reference proteome</keyword>
<evidence type="ECO:0008006" key="4">
    <source>
        <dbReference type="Google" id="ProtNLM"/>
    </source>
</evidence>
<protein>
    <recommendedName>
        <fullName evidence="4">Abi-like protein</fullName>
    </recommendedName>
</protein>
<dbReference type="AlphaFoldDB" id="A0A2H1HUD2"/>
<dbReference type="EMBL" id="FXYX01000001">
    <property type="protein sequence ID" value="SMX66545.1"/>
    <property type="molecule type" value="Genomic_DNA"/>
</dbReference>
<name>A0A2H1HUD2_9MICO</name>
<gene>
    <name evidence="2" type="ORF">BI49514_00294</name>
</gene>
<sequence length="212" mass="24559">MESWVIEWLSEERLRRYLIAAGHNDDRALRLYEWNANVNASLLHDFAHFEVGVRNLYDRGLQLSLRQGENHWFEDIPLRRLFPHQHGGDKRSRDDVGNARSRAGGYSAPPGAILAEMMFGFWANLTAHRVQSTVWPYLKQVLPNQTDRAQLHDSMAELNRTRNRVAHHEPVDSANVQVTLRRMKRIAKYVSPEFAAHLESMSTVRTLLAQRP</sequence>
<evidence type="ECO:0000313" key="2">
    <source>
        <dbReference type="EMBL" id="SMX66545.1"/>
    </source>
</evidence>